<organism evidence="1 2">
    <name type="scientific">Desulfomicrobium norvegicum (strain DSM 1741 / NCIMB 8310)</name>
    <name type="common">Desulfovibrio baculatus (strain Norway 4)</name>
    <name type="synonym">Desulfovibrio desulfuricans (strain Norway 4)</name>
    <dbReference type="NCBI Taxonomy" id="52561"/>
    <lineage>
        <taxon>Bacteria</taxon>
        <taxon>Pseudomonadati</taxon>
        <taxon>Thermodesulfobacteriota</taxon>
        <taxon>Desulfovibrionia</taxon>
        <taxon>Desulfovibrionales</taxon>
        <taxon>Desulfomicrobiaceae</taxon>
        <taxon>Desulfomicrobium</taxon>
    </lineage>
</organism>
<dbReference type="Proteomes" id="UP000199581">
    <property type="component" value="Unassembled WGS sequence"/>
</dbReference>
<comment type="caution">
    <text evidence="1">The sequence shown here is derived from an EMBL/GenBank/DDBJ whole genome shotgun (WGS) entry which is preliminary data.</text>
</comment>
<accession>A0A8G2FEP5</accession>
<dbReference type="EMBL" id="FOTO01000007">
    <property type="protein sequence ID" value="SFL82611.1"/>
    <property type="molecule type" value="Genomic_DNA"/>
</dbReference>
<evidence type="ECO:0000313" key="2">
    <source>
        <dbReference type="Proteomes" id="UP000199581"/>
    </source>
</evidence>
<protein>
    <submittedName>
        <fullName evidence="1">Uncharacterized protein</fullName>
    </submittedName>
</protein>
<dbReference type="InterPro" id="IPR010866">
    <property type="entry name" value="A-2_8-polyST"/>
</dbReference>
<name>A0A8G2FEP5_DESNO</name>
<proteinExistence type="predicted"/>
<evidence type="ECO:0000313" key="1">
    <source>
        <dbReference type="EMBL" id="SFL82611.1"/>
    </source>
</evidence>
<dbReference type="AlphaFoldDB" id="A0A8G2FEP5"/>
<keyword evidence="2" id="KW-1185">Reference proteome</keyword>
<reference evidence="1 2" key="1">
    <citation type="submission" date="2016-10" db="EMBL/GenBank/DDBJ databases">
        <authorList>
            <person name="Varghese N."/>
            <person name="Submissions S."/>
        </authorList>
    </citation>
    <scope>NUCLEOTIDE SEQUENCE [LARGE SCALE GENOMIC DNA]</scope>
    <source>
        <strain evidence="1 2">DSM 1741</strain>
    </source>
</reference>
<sequence length="384" mass="44038">MFSLHRPVPSVTFEQCFGTNKLLKPLCSDYEGGGILDKGGQSIEKFVACDLISPFHIIAALSAASALCKSSASVQLHMLPNLNKKYAIEKGTFKYRDLSISITHSKIKKFNFKSFIESLIKFIFLLIAKLLFRKNKYCVAHHTYFNFFTLNNLTFREIIQCKTITIEEGIGTYGGLFHHLRAGRREKKHYPVLKYLGRCFFSLPLFVSMNWKILTGENQEHVDAVVIFLAEKFYHKEIIKLRTWITKQQFQKVFILIGSPLVELYGVSSSELLQLLHIILKEVNSRGGTLILKRHPLERNDKLYRKVGIHVIGDEIPGEILIRAIEPDAIIGYNSGLLIIGNAVFGITSYTIHKILPKQIQEKIFPEAWLRRFIERHTTPLSER</sequence>
<dbReference type="Pfam" id="PF07388">
    <property type="entry name" value="A-2_8-polyST"/>
    <property type="match status" value="1"/>
</dbReference>
<gene>
    <name evidence="1" type="ORF">SAMN05421830_10741</name>
</gene>